<comment type="caution">
    <text evidence="3">The sequence shown here is derived from an EMBL/GenBank/DDBJ whole genome shotgun (WGS) entry which is preliminary data.</text>
</comment>
<dbReference type="EMBL" id="BSXN01002230">
    <property type="protein sequence ID" value="GME75990.1"/>
    <property type="molecule type" value="Genomic_DNA"/>
</dbReference>
<protein>
    <submittedName>
        <fullName evidence="3">Unnamed protein product</fullName>
    </submittedName>
</protein>
<keyword evidence="2" id="KW-1133">Transmembrane helix</keyword>
<feature type="compositionally biased region" description="Acidic residues" evidence="1">
    <location>
        <begin position="146"/>
        <end position="164"/>
    </location>
</feature>
<sequence length="449" mass="52179">MRRRLRGSKCLRSDTKSESEIEDIFQKLERKDRLNRLREKVSNSEGFSDLNEYDNDWNDITSSDLKHYYKSRKFKDYLSSQNVELESILRLDKSYTDYFTNTEQNNDDDEVEFLSHSDSEEEISDSDSYSMEKDTTEYQRNGNNNDDGDSNDDYDDSADEENNELSEIPQLSSDDIIHLANNIMNSSNNRNGLIRIRFPFLFRAGSSDELEQDTENTEDIPRQNGETTDGDNQNIRIDSNYNDNSDNVRVAREIILMHRDRVYFDNRRILHLGNRIDISPVLNRVNLDERPLWVKIFDSISKIASSLVVFRLLRKLISMPSFSGDIWQDTADFMLYLLNNKTMAESNSTILMEDEAYIASESFLDPKNSTLIVKFANIILNEIFESETHSYFSVGLSILSFFVYNIVFSLFVIFSFAFLILCLTCSLGRRWNTVEKLVAKIFKEGGGCF</sequence>
<feature type="compositionally biased region" description="Polar residues" evidence="1">
    <location>
        <begin position="224"/>
        <end position="240"/>
    </location>
</feature>
<feature type="region of interest" description="Disordered" evidence="1">
    <location>
        <begin position="100"/>
        <end position="170"/>
    </location>
</feature>
<feature type="compositionally biased region" description="Acidic residues" evidence="1">
    <location>
        <begin position="208"/>
        <end position="218"/>
    </location>
</feature>
<reference evidence="3" key="1">
    <citation type="submission" date="2023-04" db="EMBL/GenBank/DDBJ databases">
        <title>Candida boidinii NBRC 10035.</title>
        <authorList>
            <person name="Ichikawa N."/>
            <person name="Sato H."/>
            <person name="Tonouchi N."/>
        </authorList>
    </citation>
    <scope>NUCLEOTIDE SEQUENCE</scope>
    <source>
        <strain evidence="3">NBRC 10035</strain>
    </source>
</reference>
<evidence type="ECO:0000313" key="3">
    <source>
        <dbReference type="EMBL" id="GME75990.1"/>
    </source>
</evidence>
<dbReference type="Proteomes" id="UP001165120">
    <property type="component" value="Unassembled WGS sequence"/>
</dbReference>
<evidence type="ECO:0000313" key="4">
    <source>
        <dbReference type="Proteomes" id="UP001165120"/>
    </source>
</evidence>
<feature type="transmembrane region" description="Helical" evidence="2">
    <location>
        <begin position="401"/>
        <end position="423"/>
    </location>
</feature>
<evidence type="ECO:0000256" key="1">
    <source>
        <dbReference type="SAM" id="MobiDB-lite"/>
    </source>
</evidence>
<gene>
    <name evidence="3" type="ORF">Cboi02_000500500</name>
</gene>
<organism evidence="3 4">
    <name type="scientific">Candida boidinii</name>
    <name type="common">Yeast</name>
    <dbReference type="NCBI Taxonomy" id="5477"/>
    <lineage>
        <taxon>Eukaryota</taxon>
        <taxon>Fungi</taxon>
        <taxon>Dikarya</taxon>
        <taxon>Ascomycota</taxon>
        <taxon>Saccharomycotina</taxon>
        <taxon>Pichiomycetes</taxon>
        <taxon>Pichiales</taxon>
        <taxon>Pichiaceae</taxon>
        <taxon>Ogataea</taxon>
        <taxon>Ogataea/Candida clade</taxon>
    </lineage>
</organism>
<name>A0A9W6WJK9_CANBO</name>
<evidence type="ECO:0000256" key="2">
    <source>
        <dbReference type="SAM" id="Phobius"/>
    </source>
</evidence>
<keyword evidence="4" id="KW-1185">Reference proteome</keyword>
<feature type="region of interest" description="Disordered" evidence="1">
    <location>
        <begin position="208"/>
        <end position="240"/>
    </location>
</feature>
<dbReference type="AlphaFoldDB" id="A0A9W6WJK9"/>
<keyword evidence="2" id="KW-0812">Transmembrane</keyword>
<keyword evidence="2" id="KW-0472">Membrane</keyword>
<proteinExistence type="predicted"/>
<accession>A0A9W6WJK9</accession>